<dbReference type="EMBL" id="CP133619">
    <property type="protein sequence ID" value="WMV42259.1"/>
    <property type="molecule type" value="Genomic_DNA"/>
</dbReference>
<feature type="transmembrane region" description="Helical" evidence="2">
    <location>
        <begin position="12"/>
        <end position="31"/>
    </location>
</feature>
<reference evidence="4" key="1">
    <citation type="submission" date="2023-08" db="EMBL/GenBank/DDBJ databases">
        <title>A de novo genome assembly of Solanum verrucosum Schlechtendal, a Mexican diploid species geographically isolated from the other diploid A-genome species in potato relatives.</title>
        <authorList>
            <person name="Hosaka K."/>
        </authorList>
    </citation>
    <scope>NUCLEOTIDE SEQUENCE</scope>
    <source>
        <tissue evidence="4">Young leaves</tissue>
    </source>
</reference>
<evidence type="ECO:0000256" key="1">
    <source>
        <dbReference type="SAM" id="MobiDB-lite"/>
    </source>
</evidence>
<dbReference type="AlphaFoldDB" id="A0AAF0ZMH6"/>
<name>A0AAF0ZMH6_SOLVR</name>
<feature type="transmembrane region" description="Helical" evidence="2">
    <location>
        <begin position="43"/>
        <end position="63"/>
    </location>
</feature>
<accession>A0AAF0ZMH6</accession>
<dbReference type="Proteomes" id="UP001234989">
    <property type="component" value="Chromosome 8"/>
</dbReference>
<dbReference type="Pfam" id="PF10358">
    <property type="entry name" value="NT-C2"/>
    <property type="match status" value="1"/>
</dbReference>
<feature type="region of interest" description="Disordered" evidence="1">
    <location>
        <begin position="1019"/>
        <end position="1040"/>
    </location>
</feature>
<dbReference type="PANTHER" id="PTHR33414:SF13">
    <property type="entry name" value="PROTEIN PLASTID MOVEMENT IMPAIRED 1-RELATED 1-LIKE"/>
    <property type="match status" value="1"/>
</dbReference>
<keyword evidence="2" id="KW-1133">Transmembrane helix</keyword>
<evidence type="ECO:0000313" key="4">
    <source>
        <dbReference type="EMBL" id="WMV42259.1"/>
    </source>
</evidence>
<sequence>MSTISKSFKLDLLFLTKAVFFFLSLYLMRLIGRDRTERLIPVFHQSGVFFFFLDFWLDIYVLAVNKKMSWKSNSGDLNGGRLLRDIEEISKALYVHKTPQKALTFQADNGHDSVGDTHVSKSSSNIADDMLHNKKKSSIWSWKPLKVLTHILHRRFSCCFFLHVHSIKGLPVNFKDLSLCVNWKRKGEVMSTRPAQICQGTAEFEETLMHSSSVYGSRTGHQHSAKYEPKYFLLYVSVIGAPALDIGKHCVDLTRLLPITMEELEEGRRNSGKWTTSFKLSGKAKGAILNVSFGFTVSGSNSIEPSPFVRGIKPAAIDHLSERDGASANRSLRRVGSVTREPAGMAHSSSRSQDARSFDEVLSDQKSELSRSISFLYKKLEDGKLGKLDDMDFFFEYLAPLKPNSGALSQFSAENTIDDQHIEFSVSELGIESSTKEQVKPEVCSYENCDDTQIETADVAYILEERSNEKSEYKQKCESNDVYEGEYTMKSSNYEESDVCKDEMFEELESVFLDLLTAESAELDSPVEMYDSIDQENYMNLKSSYKSSRRVKSLSLDDVTESVANDFLEMLNIEQTSVDLSSDSCLVSPRECLVRQFEKETLSSGNSSFDFDATDNQVEFSGIASSVHGKVACSDDFDLSSVIKDFEKEHKRGTQSLRSKRNAKMIENLETEALMQDWGLNEKAFQNSPRISFGGFGSPIYLSPERPLKFPPIGEGLGSKMCTRNGGFLCSMSPQLFRNARNGARLIMQFASPVVLPATMGTCSVMEILSGWASGGISKMSAQADKLMPLEDITGRNIQEIAWEAGSRLERDERFTFWHGLLGMKKGSEDLLFHQCSGHLNSTSIIDNVDLGFVFMEDLAPLAMDKIESLTIEGLRIQSNLSDNEAPSSIRPQFSEVLSSYTAGASKHWCGKESDDDEGDLVELSVSLDEWLRLDAGDFSNNPDETKERITKILAAHCAKSVDLDSSGLETGEERPELCNNLTLALRVQLRDPLRDYEMVGISMLILIQLDRSYAPVEQNTCGRASERNSSSENDPKEQSIQEEIIAGESEGGIHRQAVSQFKITEIHVAGFNNGLNDDQIWGTKSQQQAGSRWLLSSGTGRTSKRPFSKSNAIIRSSSQLRRNILPRDVLWSISSDFHTRDSKLAASNAHTRNADIIFPTEGCPNLSQLEIKL</sequence>
<protein>
    <recommendedName>
        <fullName evidence="3">C2 NT-type domain-containing protein</fullName>
    </recommendedName>
</protein>
<dbReference type="Pfam" id="PF21745">
    <property type="entry name" value="PMI1_PMIR1-2_C"/>
    <property type="match status" value="1"/>
</dbReference>
<dbReference type="PANTHER" id="PTHR33414">
    <property type="entry name" value="PROTEIN PLASTID MOVEMENT IMPAIRED 1-RELATED 1"/>
    <property type="match status" value="1"/>
</dbReference>
<dbReference type="PROSITE" id="PS51840">
    <property type="entry name" value="C2_NT"/>
    <property type="match status" value="1"/>
</dbReference>
<gene>
    <name evidence="4" type="ORF">MTR67_035644</name>
</gene>
<feature type="domain" description="C2 NT-type" evidence="3">
    <location>
        <begin position="148"/>
        <end position="297"/>
    </location>
</feature>
<evidence type="ECO:0000259" key="3">
    <source>
        <dbReference type="PROSITE" id="PS51840"/>
    </source>
</evidence>
<dbReference type="InterPro" id="IPR039614">
    <property type="entry name" value="PMI1-like"/>
</dbReference>
<dbReference type="InterPro" id="IPR019448">
    <property type="entry name" value="NT-C2"/>
</dbReference>
<organism evidence="4 5">
    <name type="scientific">Solanum verrucosum</name>
    <dbReference type="NCBI Taxonomy" id="315347"/>
    <lineage>
        <taxon>Eukaryota</taxon>
        <taxon>Viridiplantae</taxon>
        <taxon>Streptophyta</taxon>
        <taxon>Embryophyta</taxon>
        <taxon>Tracheophyta</taxon>
        <taxon>Spermatophyta</taxon>
        <taxon>Magnoliopsida</taxon>
        <taxon>eudicotyledons</taxon>
        <taxon>Gunneridae</taxon>
        <taxon>Pentapetalae</taxon>
        <taxon>asterids</taxon>
        <taxon>lamiids</taxon>
        <taxon>Solanales</taxon>
        <taxon>Solanaceae</taxon>
        <taxon>Solanoideae</taxon>
        <taxon>Solaneae</taxon>
        <taxon>Solanum</taxon>
    </lineage>
</organism>
<feature type="region of interest" description="Disordered" evidence="1">
    <location>
        <begin position="323"/>
        <end position="358"/>
    </location>
</feature>
<keyword evidence="2" id="KW-0472">Membrane</keyword>
<dbReference type="InterPro" id="IPR048972">
    <property type="entry name" value="PMI1_PMIR1-2_C"/>
</dbReference>
<feature type="compositionally biased region" description="Polar residues" evidence="1">
    <location>
        <begin position="1019"/>
        <end position="1033"/>
    </location>
</feature>
<evidence type="ECO:0000256" key="2">
    <source>
        <dbReference type="SAM" id="Phobius"/>
    </source>
</evidence>
<proteinExistence type="predicted"/>
<keyword evidence="2" id="KW-0812">Transmembrane</keyword>
<keyword evidence="5" id="KW-1185">Reference proteome</keyword>
<evidence type="ECO:0000313" key="5">
    <source>
        <dbReference type="Proteomes" id="UP001234989"/>
    </source>
</evidence>